<feature type="binding site" evidence="8">
    <location>
        <position position="169"/>
    </location>
    <ligand>
        <name>substrate</name>
    </ligand>
</feature>
<comment type="catalytic activity">
    <reaction evidence="8">
        <text>L-glutamate + ATP = L-glutamyl 5-phosphate + ADP</text>
        <dbReference type="Rhea" id="RHEA:14877"/>
        <dbReference type="ChEBI" id="CHEBI:29985"/>
        <dbReference type="ChEBI" id="CHEBI:30616"/>
        <dbReference type="ChEBI" id="CHEBI:58274"/>
        <dbReference type="ChEBI" id="CHEBI:456216"/>
        <dbReference type="EC" id="2.7.2.11"/>
    </reaction>
</comment>
<feature type="binding site" evidence="8">
    <location>
        <begin position="223"/>
        <end position="229"/>
    </location>
    <ligand>
        <name>ATP</name>
        <dbReference type="ChEBI" id="CHEBI:30616"/>
    </ligand>
</feature>
<evidence type="ECO:0000256" key="3">
    <source>
        <dbReference type="ARBA" id="ARBA00022650"/>
    </source>
</evidence>
<dbReference type="InterPro" id="IPR001048">
    <property type="entry name" value="Asp/Glu/Uridylate_kinase"/>
</dbReference>
<organism evidence="10 11">
    <name type="scientific">Leptonema illini</name>
    <dbReference type="NCBI Taxonomy" id="183"/>
    <lineage>
        <taxon>Bacteria</taxon>
        <taxon>Pseudomonadati</taxon>
        <taxon>Spirochaetota</taxon>
        <taxon>Spirochaetia</taxon>
        <taxon>Leptospirales</taxon>
        <taxon>Leptospiraceae</taxon>
        <taxon>Leptonema</taxon>
    </lineage>
</organism>
<comment type="pathway">
    <text evidence="8">Amino-acid biosynthesis; L-proline biosynthesis; L-glutamate 5-semialdehyde from L-glutamate: step 1/2.</text>
</comment>
<gene>
    <name evidence="8 10" type="primary">proB</name>
    <name evidence="10" type="ORF">F9K24_15905</name>
</gene>
<dbReference type="GO" id="GO:0005524">
    <property type="term" value="F:ATP binding"/>
    <property type="evidence" value="ECO:0007669"/>
    <property type="project" value="UniProtKB-KW"/>
</dbReference>
<dbReference type="Pfam" id="PF00696">
    <property type="entry name" value="AA_kinase"/>
    <property type="match status" value="1"/>
</dbReference>
<evidence type="ECO:0000256" key="8">
    <source>
        <dbReference type="HAMAP-Rule" id="MF_00456"/>
    </source>
</evidence>
<dbReference type="UniPathway" id="UPA00098">
    <property type="reaction ID" value="UER00359"/>
</dbReference>
<feature type="domain" description="PUA" evidence="9">
    <location>
        <begin position="289"/>
        <end position="367"/>
    </location>
</feature>
<dbReference type="InterPro" id="IPR005715">
    <property type="entry name" value="Glu_5kinase/COase_Synthase"/>
</dbReference>
<dbReference type="InterPro" id="IPR036974">
    <property type="entry name" value="PUA_sf"/>
</dbReference>
<feature type="binding site" evidence="8">
    <location>
        <position position="64"/>
    </location>
    <ligand>
        <name>substrate</name>
    </ligand>
</feature>
<protein>
    <recommendedName>
        <fullName evidence="8">Glutamate 5-kinase</fullName>
        <ecNumber evidence="8">2.7.2.11</ecNumber>
    </recommendedName>
    <alternativeName>
        <fullName evidence="8">Gamma-glutamyl kinase</fullName>
        <shortName evidence="8">GK</shortName>
    </alternativeName>
</protein>
<dbReference type="HAMAP" id="MF_00456">
    <property type="entry name" value="ProB"/>
    <property type="match status" value="1"/>
</dbReference>
<feature type="binding site" evidence="8">
    <location>
        <position position="157"/>
    </location>
    <ligand>
        <name>substrate</name>
    </ligand>
</feature>
<dbReference type="PANTHER" id="PTHR43654:SF1">
    <property type="entry name" value="ISOPENTENYL PHOSPHATE KINASE"/>
    <property type="match status" value="1"/>
</dbReference>
<comment type="function">
    <text evidence="8">Catalyzes the transfer of a phosphate group to glutamate to form L-glutamate 5-phosphate.</text>
</comment>
<dbReference type="Gene3D" id="3.40.1160.10">
    <property type="entry name" value="Acetylglutamate kinase-like"/>
    <property type="match status" value="1"/>
</dbReference>
<comment type="subcellular location">
    <subcellularLocation>
        <location evidence="8">Cytoplasm</location>
    </subcellularLocation>
</comment>
<name>A0A833GZM9_9LEPT</name>
<dbReference type="PIRSF" id="PIRSF000729">
    <property type="entry name" value="GK"/>
    <property type="match status" value="1"/>
</dbReference>
<keyword evidence="7 8" id="KW-0067">ATP-binding</keyword>
<dbReference type="Pfam" id="PF01472">
    <property type="entry name" value="PUA"/>
    <property type="match status" value="1"/>
</dbReference>
<evidence type="ECO:0000256" key="4">
    <source>
        <dbReference type="ARBA" id="ARBA00022679"/>
    </source>
</evidence>
<dbReference type="PROSITE" id="PS00902">
    <property type="entry name" value="GLUTAMATE_5_KINASE"/>
    <property type="match status" value="1"/>
</dbReference>
<evidence type="ECO:0000313" key="10">
    <source>
        <dbReference type="EMBL" id="KAB2930719.1"/>
    </source>
</evidence>
<dbReference type="InterPro" id="IPR001057">
    <property type="entry name" value="Glu/AcGlu_kinase"/>
</dbReference>
<feature type="binding site" evidence="8">
    <location>
        <position position="19"/>
    </location>
    <ligand>
        <name>ATP</name>
        <dbReference type="ChEBI" id="CHEBI:30616"/>
    </ligand>
</feature>
<keyword evidence="4 8" id="KW-0808">Transferase</keyword>
<dbReference type="SUPFAM" id="SSF53633">
    <property type="entry name" value="Carbamate kinase-like"/>
    <property type="match status" value="1"/>
</dbReference>
<dbReference type="GO" id="GO:0004349">
    <property type="term" value="F:glutamate 5-kinase activity"/>
    <property type="evidence" value="ECO:0007669"/>
    <property type="project" value="UniProtKB-UniRule"/>
</dbReference>
<evidence type="ECO:0000256" key="5">
    <source>
        <dbReference type="ARBA" id="ARBA00022741"/>
    </source>
</evidence>
<keyword evidence="3 8" id="KW-0641">Proline biosynthesis</keyword>
<comment type="caution">
    <text evidence="10">The sequence shown here is derived from an EMBL/GenBank/DDBJ whole genome shotgun (WGS) entry which is preliminary data.</text>
</comment>
<dbReference type="NCBIfam" id="TIGR01027">
    <property type="entry name" value="proB"/>
    <property type="match status" value="1"/>
</dbReference>
<proteinExistence type="inferred from homology"/>
<dbReference type="InterPro" id="IPR002478">
    <property type="entry name" value="PUA"/>
</dbReference>
<dbReference type="GO" id="GO:0055129">
    <property type="term" value="P:L-proline biosynthetic process"/>
    <property type="evidence" value="ECO:0007669"/>
    <property type="project" value="UniProtKB-UniRule"/>
</dbReference>
<evidence type="ECO:0000259" key="9">
    <source>
        <dbReference type="SMART" id="SM00359"/>
    </source>
</evidence>
<evidence type="ECO:0000256" key="2">
    <source>
        <dbReference type="ARBA" id="ARBA00022605"/>
    </source>
</evidence>
<sequence>MDRKELQKALTESKRVVLKIGSGLIATANEANEPNGLDRSMIEKLRDEVLFLRDRGIEVILVSSGAVAMGRSVLRKTLAGYHPQSNPGLSRKQALAAVGQARLISLYGEIFAEKGLAVSQILITARDFRDRNAYLNIGHTIQELLRLGVVPIINENDTVSTEELRFGDNDLLSAACAALLRSDLLVLLTSVNGFLINEQRVPVLTSITADVLEAAGGPSGPGSGGMRTKIRAGQLGLRTGFRVAILPGRDRAPVQSLFTGEDIGTIIGSTEPSHMNARKMWLLFARTRGAVIIDDGAVNALRHRGSSLLGAGIKELRGAFAQSDVVEIVDHSGQSIGRGIVRAGSREIQASIDAKKPLSYEVIHRNDLIIETEIG</sequence>
<dbReference type="InterPro" id="IPR036393">
    <property type="entry name" value="AceGlu_kinase-like_sf"/>
</dbReference>
<keyword evidence="6 8" id="KW-0418">Kinase</keyword>
<evidence type="ECO:0000256" key="1">
    <source>
        <dbReference type="ARBA" id="ARBA00022490"/>
    </source>
</evidence>
<dbReference type="CDD" id="cd21157">
    <property type="entry name" value="PUA_G5K"/>
    <property type="match status" value="1"/>
</dbReference>
<dbReference type="Gene3D" id="2.30.130.10">
    <property type="entry name" value="PUA domain"/>
    <property type="match status" value="1"/>
</dbReference>
<dbReference type="EMBL" id="WBUI01000018">
    <property type="protein sequence ID" value="KAB2930719.1"/>
    <property type="molecule type" value="Genomic_DNA"/>
</dbReference>
<keyword evidence="1 8" id="KW-0963">Cytoplasm</keyword>
<dbReference type="Proteomes" id="UP000460298">
    <property type="component" value="Unassembled WGS sequence"/>
</dbReference>
<dbReference type="FunFam" id="3.40.1160.10:FF:000006">
    <property type="entry name" value="Glutamate 5-kinase"/>
    <property type="match status" value="1"/>
</dbReference>
<dbReference type="PANTHER" id="PTHR43654">
    <property type="entry name" value="GLUTAMATE 5-KINASE"/>
    <property type="match status" value="1"/>
</dbReference>
<keyword evidence="5 8" id="KW-0547">Nucleotide-binding</keyword>
<dbReference type="InterPro" id="IPR019797">
    <property type="entry name" value="Glutamate_5-kinase_CS"/>
</dbReference>
<dbReference type="GO" id="GO:0003723">
    <property type="term" value="F:RNA binding"/>
    <property type="evidence" value="ECO:0007669"/>
    <property type="project" value="InterPro"/>
</dbReference>
<evidence type="ECO:0000256" key="6">
    <source>
        <dbReference type="ARBA" id="ARBA00022777"/>
    </source>
</evidence>
<dbReference type="GO" id="GO:0005829">
    <property type="term" value="C:cytosol"/>
    <property type="evidence" value="ECO:0007669"/>
    <property type="project" value="TreeGrafter"/>
</dbReference>
<keyword evidence="2 8" id="KW-0028">Amino-acid biosynthesis</keyword>
<dbReference type="PRINTS" id="PR00474">
    <property type="entry name" value="GLU5KINASE"/>
</dbReference>
<dbReference type="SUPFAM" id="SSF88697">
    <property type="entry name" value="PUA domain-like"/>
    <property type="match status" value="1"/>
</dbReference>
<dbReference type="PROSITE" id="PS50890">
    <property type="entry name" value="PUA"/>
    <property type="match status" value="1"/>
</dbReference>
<dbReference type="EC" id="2.7.2.11" evidence="8"/>
<evidence type="ECO:0000256" key="7">
    <source>
        <dbReference type="ARBA" id="ARBA00022840"/>
    </source>
</evidence>
<dbReference type="SMART" id="SM00359">
    <property type="entry name" value="PUA"/>
    <property type="match status" value="1"/>
</dbReference>
<comment type="caution">
    <text evidence="8">Lacks conserved residue(s) required for the propagation of feature annotation.</text>
</comment>
<reference evidence="10 11" key="1">
    <citation type="submission" date="2019-10" db="EMBL/GenBank/DDBJ databases">
        <title>Extracellular Electron Transfer in a Candidatus Methanoperedens spp. Enrichment Culture.</title>
        <authorList>
            <person name="Berger S."/>
            <person name="Rangel Shaw D."/>
            <person name="Berben T."/>
            <person name="In 'T Zandt M."/>
            <person name="Frank J."/>
            <person name="Reimann J."/>
            <person name="Jetten M.S.M."/>
            <person name="Welte C.U."/>
        </authorList>
    </citation>
    <scope>NUCLEOTIDE SEQUENCE [LARGE SCALE GENOMIC DNA]</scope>
    <source>
        <strain evidence="10">SB12</strain>
    </source>
</reference>
<comment type="similarity">
    <text evidence="8">Belongs to the glutamate 5-kinase family.</text>
</comment>
<evidence type="ECO:0000313" key="11">
    <source>
        <dbReference type="Proteomes" id="UP000460298"/>
    </source>
</evidence>
<dbReference type="InterPro" id="IPR011529">
    <property type="entry name" value="Glu_5kinase"/>
</dbReference>
<dbReference type="AlphaFoldDB" id="A0A833GZM9"/>
<dbReference type="InterPro" id="IPR015947">
    <property type="entry name" value="PUA-like_sf"/>
</dbReference>
<accession>A0A833GZM9</accession>